<dbReference type="Proteomes" id="UP001163046">
    <property type="component" value="Unassembled WGS sequence"/>
</dbReference>
<dbReference type="EMBL" id="MU825409">
    <property type="protein sequence ID" value="KAJ7390947.1"/>
    <property type="molecule type" value="Genomic_DNA"/>
</dbReference>
<accession>A0A9X0A049</accession>
<evidence type="ECO:0000259" key="1">
    <source>
        <dbReference type="Pfam" id="PF02296"/>
    </source>
</evidence>
<organism evidence="2 3">
    <name type="scientific">Desmophyllum pertusum</name>
    <dbReference type="NCBI Taxonomy" id="174260"/>
    <lineage>
        <taxon>Eukaryota</taxon>
        <taxon>Metazoa</taxon>
        <taxon>Cnidaria</taxon>
        <taxon>Anthozoa</taxon>
        <taxon>Hexacorallia</taxon>
        <taxon>Scleractinia</taxon>
        <taxon>Caryophylliina</taxon>
        <taxon>Caryophylliidae</taxon>
        <taxon>Desmophyllum</taxon>
    </lineage>
</organism>
<name>A0A9X0A049_9CNID</name>
<dbReference type="SUPFAM" id="SSF55711">
    <property type="entry name" value="Subdomain of clathrin and coatomer appendage domain"/>
    <property type="match status" value="1"/>
</dbReference>
<dbReference type="InterPro" id="IPR013041">
    <property type="entry name" value="Clathrin_app_Ig-like_sf"/>
</dbReference>
<sequence>MINVECIMEFNDHPLIDLQFSVNGMSQRIVLPLPLYVSKFFAPTDMNSQDFFSRWKQLEKPEQESQQIFKARFPIDTETIKAKLIGFGMSLLQNVDPNPENFVCAGIIKAGSLQMGTLLRLEPNRQAQMFRLTVRSSRAHISNYLTEILLDQF</sequence>
<dbReference type="Gene3D" id="2.60.40.1230">
    <property type="match status" value="1"/>
</dbReference>
<proteinExistence type="predicted"/>
<comment type="caution">
    <text evidence="2">The sequence shown here is derived from an EMBL/GenBank/DDBJ whole genome shotgun (WGS) entry which is preliminary data.</text>
</comment>
<dbReference type="FunFam" id="3.30.310.10:FF:000004">
    <property type="entry name" value="AP-2 complex subunit alpha"/>
    <property type="match status" value="1"/>
</dbReference>
<protein>
    <submittedName>
        <fullName evidence="2">AP-2 complex subunit alpha-1</fullName>
    </submittedName>
</protein>
<dbReference type="AlphaFoldDB" id="A0A9X0A049"/>
<dbReference type="SUPFAM" id="SSF49348">
    <property type="entry name" value="Clathrin adaptor appendage domain"/>
    <property type="match status" value="1"/>
</dbReference>
<dbReference type="Gene3D" id="3.30.310.10">
    <property type="entry name" value="TATA-Binding Protein"/>
    <property type="match status" value="1"/>
</dbReference>
<dbReference type="InterPro" id="IPR003164">
    <property type="entry name" value="Clathrin_a-adaptin_app_sub_C"/>
</dbReference>
<dbReference type="GO" id="GO:0030131">
    <property type="term" value="C:clathrin adaptor complex"/>
    <property type="evidence" value="ECO:0007669"/>
    <property type="project" value="InterPro"/>
</dbReference>
<dbReference type="Pfam" id="PF02296">
    <property type="entry name" value="Alpha_adaptin_C"/>
    <property type="match status" value="1"/>
</dbReference>
<gene>
    <name evidence="2" type="primary">AP2A1</name>
    <name evidence="2" type="ORF">OS493_020967</name>
</gene>
<dbReference type="OrthoDB" id="413467at2759"/>
<evidence type="ECO:0000313" key="3">
    <source>
        <dbReference type="Proteomes" id="UP001163046"/>
    </source>
</evidence>
<dbReference type="InterPro" id="IPR012295">
    <property type="entry name" value="TBP_dom_sf"/>
</dbReference>
<dbReference type="GO" id="GO:0016192">
    <property type="term" value="P:vesicle-mediated transport"/>
    <property type="evidence" value="ECO:0007669"/>
    <property type="project" value="InterPro"/>
</dbReference>
<dbReference type="InterPro" id="IPR009028">
    <property type="entry name" value="Coatomer/calthrin_app_sub_C"/>
</dbReference>
<evidence type="ECO:0000313" key="2">
    <source>
        <dbReference type="EMBL" id="KAJ7390947.1"/>
    </source>
</evidence>
<dbReference type="GO" id="GO:0006886">
    <property type="term" value="P:intracellular protein transport"/>
    <property type="evidence" value="ECO:0007669"/>
    <property type="project" value="InterPro"/>
</dbReference>
<reference evidence="2" key="1">
    <citation type="submission" date="2023-01" db="EMBL/GenBank/DDBJ databases">
        <title>Genome assembly of the deep-sea coral Lophelia pertusa.</title>
        <authorList>
            <person name="Herrera S."/>
            <person name="Cordes E."/>
        </authorList>
    </citation>
    <scope>NUCLEOTIDE SEQUENCE</scope>
    <source>
        <strain evidence="2">USNM1676648</strain>
        <tissue evidence="2">Polyp</tissue>
    </source>
</reference>
<feature type="domain" description="Clathrin adaptor alpha-adaptin appendage C-terminal subdomain" evidence="1">
    <location>
        <begin position="40"/>
        <end position="149"/>
    </location>
</feature>
<keyword evidence="3" id="KW-1185">Reference proteome</keyword>